<evidence type="ECO:0000313" key="2">
    <source>
        <dbReference type="Proteomes" id="UP000001903"/>
    </source>
</evidence>
<dbReference type="EMBL" id="CP001861">
    <property type="protein sequence ID" value="ADB62903.1"/>
    <property type="molecule type" value="Genomic_DNA"/>
</dbReference>
<dbReference type="Proteomes" id="UP000001903">
    <property type="component" value="Plasmid pHTUR01"/>
</dbReference>
<geneLocation type="plasmid" evidence="1 2">
    <name>pHTUR01</name>
</geneLocation>
<keyword evidence="2" id="KW-1185">Reference proteome</keyword>
<protein>
    <submittedName>
        <fullName evidence="1">Uncharacterized protein</fullName>
    </submittedName>
</protein>
<dbReference type="HOGENOM" id="CLU_3210685_0_0_2"/>
<reference evidence="1 2" key="1">
    <citation type="journal article" date="2010" name="Stand. Genomic Sci.">
        <title>Complete genome sequence of Haloterrigena turkmenica type strain (4k).</title>
        <authorList>
            <person name="Saunders E."/>
            <person name="Tindall B.J."/>
            <person name="Fahnrich R."/>
            <person name="Lapidus A."/>
            <person name="Copeland A."/>
            <person name="Del Rio T.G."/>
            <person name="Lucas S."/>
            <person name="Chen F."/>
            <person name="Tice H."/>
            <person name="Cheng J.F."/>
            <person name="Han C."/>
            <person name="Detter J.C."/>
            <person name="Bruce D."/>
            <person name="Goodwin L."/>
            <person name="Chain P."/>
            <person name="Pitluck S."/>
            <person name="Pati A."/>
            <person name="Ivanova N."/>
            <person name="Mavromatis K."/>
            <person name="Chen A."/>
            <person name="Palaniappan K."/>
            <person name="Land M."/>
            <person name="Hauser L."/>
            <person name="Chang Y.J."/>
            <person name="Jeffries C.D."/>
            <person name="Brettin T."/>
            <person name="Rohde M."/>
            <person name="Goker M."/>
            <person name="Bristow J."/>
            <person name="Eisen J.A."/>
            <person name="Markowitz V."/>
            <person name="Hugenholtz P."/>
            <person name="Klenk H.P."/>
            <person name="Kyrpides N.C."/>
        </authorList>
    </citation>
    <scope>NUCLEOTIDE SEQUENCE [LARGE SCALE GENOMIC DNA]</scope>
    <source>
        <strain evidence="2">ATCC 51198 / DSM 5511 / JCM 9101 / NCIMB 13204 / VKM B-1734 / 4k</strain>
    </source>
</reference>
<sequence>MVCLLWAGYRTSLTVEEILLEHELPSRTQEVDNFMTSTPYIYIY</sequence>
<proteinExistence type="predicted"/>
<dbReference type="AlphaFoldDB" id="D2S0K6"/>
<keyword evidence="1" id="KW-0614">Plasmid</keyword>
<accession>D2S0K6</accession>
<evidence type="ECO:0000313" key="1">
    <source>
        <dbReference type="EMBL" id="ADB62903.1"/>
    </source>
</evidence>
<gene>
    <name evidence="1" type="ordered locus">Htur_4064</name>
</gene>
<dbReference type="KEGG" id="htu:Htur_4064"/>
<organism evidence="1 2">
    <name type="scientific">Haloterrigena turkmenica (strain ATCC 51198 / DSM 5511 / JCM 9101 / NCIMB 13204 / VKM B-1734 / 4k)</name>
    <name type="common">Halococcus turkmenicus</name>
    <dbReference type="NCBI Taxonomy" id="543526"/>
    <lineage>
        <taxon>Archaea</taxon>
        <taxon>Methanobacteriati</taxon>
        <taxon>Methanobacteriota</taxon>
        <taxon>Stenosarchaea group</taxon>
        <taxon>Halobacteria</taxon>
        <taxon>Halobacteriales</taxon>
        <taxon>Natrialbaceae</taxon>
        <taxon>Haloterrigena</taxon>
    </lineage>
</organism>
<name>D2S0K6_HALTV</name>